<sequence>MIIKNNTILILNPHEDDKMKDKLLDTRVVRAHLFVCFKGSYGPLICNFMCYLRVKCFLIQVLLIGIPVWPDSSKIELRVTWARVKTDV</sequence>
<dbReference type="VEuPathDB" id="VectorBase:CSON012100"/>
<dbReference type="AlphaFoldDB" id="A0A336M4P1"/>
<name>A0A336M4P1_CULSO</name>
<gene>
    <name evidence="1" type="primary">CSON012100</name>
</gene>
<reference evidence="1" key="1">
    <citation type="submission" date="2018-07" db="EMBL/GenBank/DDBJ databases">
        <authorList>
            <person name="Quirk P.G."/>
            <person name="Krulwich T.A."/>
        </authorList>
    </citation>
    <scope>NUCLEOTIDE SEQUENCE</scope>
</reference>
<protein>
    <submittedName>
        <fullName evidence="1">CSON012100 protein</fullName>
    </submittedName>
</protein>
<accession>A0A336M4P1</accession>
<dbReference type="EMBL" id="UFQT01000554">
    <property type="protein sequence ID" value="SSX25234.1"/>
    <property type="molecule type" value="Genomic_DNA"/>
</dbReference>
<proteinExistence type="predicted"/>
<evidence type="ECO:0000313" key="1">
    <source>
        <dbReference type="EMBL" id="SSX25234.1"/>
    </source>
</evidence>
<organism evidence="1">
    <name type="scientific">Culicoides sonorensis</name>
    <name type="common">Biting midge</name>
    <dbReference type="NCBI Taxonomy" id="179676"/>
    <lineage>
        <taxon>Eukaryota</taxon>
        <taxon>Metazoa</taxon>
        <taxon>Ecdysozoa</taxon>
        <taxon>Arthropoda</taxon>
        <taxon>Hexapoda</taxon>
        <taxon>Insecta</taxon>
        <taxon>Pterygota</taxon>
        <taxon>Neoptera</taxon>
        <taxon>Endopterygota</taxon>
        <taxon>Diptera</taxon>
        <taxon>Nematocera</taxon>
        <taxon>Chironomoidea</taxon>
        <taxon>Ceratopogonidae</taxon>
        <taxon>Ceratopogoninae</taxon>
        <taxon>Culicoides</taxon>
        <taxon>Monoculicoides</taxon>
    </lineage>
</organism>